<reference evidence="3 4" key="1">
    <citation type="submission" date="2017-02" db="EMBL/GenBank/DDBJ databases">
        <authorList>
            <person name="Peterson S.W."/>
        </authorList>
    </citation>
    <scope>NUCLEOTIDE SEQUENCE [LARGE SCALE GENOMIC DNA]</scope>
    <source>
        <strain evidence="3 4">ATCC BAA-909</strain>
    </source>
</reference>
<dbReference type="InterPro" id="IPR054216">
    <property type="entry name" value="DUF6930"/>
</dbReference>
<organism evidence="3 4">
    <name type="scientific">Treponema berlinense</name>
    <dbReference type="NCBI Taxonomy" id="225004"/>
    <lineage>
        <taxon>Bacteria</taxon>
        <taxon>Pseudomonadati</taxon>
        <taxon>Spirochaetota</taxon>
        <taxon>Spirochaetia</taxon>
        <taxon>Spirochaetales</taxon>
        <taxon>Treponemataceae</taxon>
        <taxon>Treponema</taxon>
    </lineage>
</organism>
<dbReference type="RefSeq" id="WP_078930412.1">
    <property type="nucleotide sequence ID" value="NZ_FUXC01000002.1"/>
</dbReference>
<feature type="domain" description="DUF7309" evidence="2">
    <location>
        <begin position="4"/>
        <end position="170"/>
    </location>
</feature>
<keyword evidence="4" id="KW-1185">Reference proteome</keyword>
<protein>
    <submittedName>
        <fullName evidence="3">Uncharacterized protein</fullName>
    </submittedName>
</protein>
<dbReference type="AlphaFoldDB" id="A0A1T4LT25"/>
<dbReference type="Pfam" id="PF22007">
    <property type="entry name" value="DUF6930"/>
    <property type="match status" value="1"/>
</dbReference>
<dbReference type="EMBL" id="FUXC01000002">
    <property type="protein sequence ID" value="SJZ57880.1"/>
    <property type="molecule type" value="Genomic_DNA"/>
</dbReference>
<evidence type="ECO:0000259" key="1">
    <source>
        <dbReference type="Pfam" id="PF22007"/>
    </source>
</evidence>
<evidence type="ECO:0000313" key="3">
    <source>
        <dbReference type="EMBL" id="SJZ57880.1"/>
    </source>
</evidence>
<dbReference type="STRING" id="225004.SAMN02745152_00675"/>
<proteinExistence type="predicted"/>
<name>A0A1T4LT25_9SPIR</name>
<dbReference type="GeneID" id="303366941"/>
<dbReference type="InterPro" id="IPR055733">
    <property type="entry name" value="DUF7309"/>
</dbReference>
<dbReference type="Pfam" id="PF23988">
    <property type="entry name" value="DUF7309"/>
    <property type="match status" value="1"/>
</dbReference>
<accession>A0A1T4LT25</accession>
<evidence type="ECO:0000313" key="4">
    <source>
        <dbReference type="Proteomes" id="UP000190395"/>
    </source>
</evidence>
<dbReference type="Proteomes" id="UP000190395">
    <property type="component" value="Unassembled WGS sequence"/>
</dbReference>
<gene>
    <name evidence="3" type="ORF">SAMN02745152_00675</name>
</gene>
<feature type="domain" description="DUF6930" evidence="1">
    <location>
        <begin position="220"/>
        <end position="332"/>
    </location>
</feature>
<sequence length="397" mass="45871">MISKKLYELAFEFKKIKLWSKLYDSQVFAIELSGGEIAYCSVMGHNKEHFALAVYIGDKGWNSFLKCASDHDGFTESQYQELLYSQECLQVSFENKEMLSPEEIEGVKKYTEENGISLRGKNSWPQFMKYQKGFVPWPISEKNDKKILEEVFERILYIEDECGFKNLYLEDFYENFTIQKFSGVKQPLKMEKLQIADSIVDEFSAEFSISNELLDKISDSKKKRSLDCEIVMVPNPVQENKKDVPRCPYMMLAHTSQDKLLMNPMILNLEEQSSEMLTAFANSMLENGEIPSEISVRDIRTYKFLERFCEETEIKLVRKDDIPVLDEIYIDLCEHFGVGSRGNDSAQELMMAQMVQMLSEMPLNELKALPKDMIKFAKSLIGTGILPSEVEIKLSNI</sequence>
<evidence type="ECO:0000259" key="2">
    <source>
        <dbReference type="Pfam" id="PF23988"/>
    </source>
</evidence>
<dbReference type="OrthoDB" id="9801392at2"/>